<dbReference type="Pfam" id="PF01541">
    <property type="entry name" value="GIY-YIG"/>
    <property type="match status" value="1"/>
</dbReference>
<evidence type="ECO:0000256" key="2">
    <source>
        <dbReference type="SAM" id="MobiDB-lite"/>
    </source>
</evidence>
<organism evidence="5 6">
    <name type="scientific">Halomonas cupida</name>
    <dbReference type="NCBI Taxonomy" id="44933"/>
    <lineage>
        <taxon>Bacteria</taxon>
        <taxon>Pseudomonadati</taxon>
        <taxon>Pseudomonadota</taxon>
        <taxon>Gammaproteobacteria</taxon>
        <taxon>Oceanospirillales</taxon>
        <taxon>Halomonadaceae</taxon>
        <taxon>Halomonas</taxon>
    </lineage>
</organism>
<reference evidence="4 7" key="2">
    <citation type="submission" date="2019-07" db="EMBL/GenBank/DDBJ databases">
        <title>Whole genome shotgun sequence of Halomonas cupida NBRC 102219.</title>
        <authorList>
            <person name="Hosoyama A."/>
            <person name="Uohara A."/>
            <person name="Ohji S."/>
            <person name="Ichikawa N."/>
        </authorList>
    </citation>
    <scope>NUCLEOTIDE SEQUENCE [LARGE SCALE GENOMIC DNA]</scope>
    <source>
        <strain evidence="4 7">NBRC 102219</strain>
    </source>
</reference>
<dbReference type="PANTHER" id="PTHR34477">
    <property type="entry name" value="UPF0213 PROTEIN YHBQ"/>
    <property type="match status" value="1"/>
</dbReference>
<evidence type="ECO:0000256" key="1">
    <source>
        <dbReference type="ARBA" id="ARBA00007435"/>
    </source>
</evidence>
<keyword evidence="7" id="KW-1185">Reference proteome</keyword>
<evidence type="ECO:0000259" key="3">
    <source>
        <dbReference type="PROSITE" id="PS50164"/>
    </source>
</evidence>
<keyword evidence="5" id="KW-0255">Endonuclease</keyword>
<dbReference type="OrthoDB" id="9797095at2"/>
<name>A0A1M7MV16_9GAMM</name>
<feature type="region of interest" description="Disordered" evidence="2">
    <location>
        <begin position="80"/>
        <end position="118"/>
    </location>
</feature>
<proteinExistence type="inferred from homology"/>
<dbReference type="InterPro" id="IPR035901">
    <property type="entry name" value="GIY-YIG_endonuc_sf"/>
</dbReference>
<dbReference type="GO" id="GO:0004519">
    <property type="term" value="F:endonuclease activity"/>
    <property type="evidence" value="ECO:0007669"/>
    <property type="project" value="UniProtKB-KW"/>
</dbReference>
<protein>
    <submittedName>
        <fullName evidence="5">Putative endonuclease</fullName>
    </submittedName>
</protein>
<accession>A0A1M7MV16</accession>
<dbReference type="PANTHER" id="PTHR34477:SF1">
    <property type="entry name" value="UPF0213 PROTEIN YHBQ"/>
    <property type="match status" value="1"/>
</dbReference>
<dbReference type="InterPro" id="IPR050190">
    <property type="entry name" value="UPF0213_domain"/>
</dbReference>
<keyword evidence="5" id="KW-0378">Hydrolase</keyword>
<dbReference type="CDD" id="cd10456">
    <property type="entry name" value="GIY-YIG_UPF0213"/>
    <property type="match status" value="1"/>
</dbReference>
<gene>
    <name evidence="4" type="ORF">HCU01_38950</name>
    <name evidence="5" type="ORF">SAMN05660971_04353</name>
</gene>
<sequence>MCDKDDYIVQVWYIYVVETAAGALYTGISTDVARRFEQHCRGRGAKALRGRGPLTLVHQALVGDHGDALREEARVKRMSAADKRRWIAHGGGEAGPFSRGTTEQPDDSSPGQNLKHPP</sequence>
<evidence type="ECO:0000313" key="4">
    <source>
        <dbReference type="EMBL" id="GEN25946.1"/>
    </source>
</evidence>
<dbReference type="Proteomes" id="UP000321726">
    <property type="component" value="Unassembled WGS sequence"/>
</dbReference>
<dbReference type="PROSITE" id="PS50164">
    <property type="entry name" value="GIY_YIG"/>
    <property type="match status" value="1"/>
</dbReference>
<comment type="similarity">
    <text evidence="1">Belongs to the UPF0213 family.</text>
</comment>
<reference evidence="5 6" key="1">
    <citation type="submission" date="2016-11" db="EMBL/GenBank/DDBJ databases">
        <authorList>
            <person name="Jaros S."/>
            <person name="Januszkiewicz K."/>
            <person name="Wedrychowicz H."/>
        </authorList>
    </citation>
    <scope>NUCLEOTIDE SEQUENCE [LARGE SCALE GENOMIC DNA]</scope>
    <source>
        <strain evidence="5 6">DSM 4740</strain>
    </source>
</reference>
<feature type="compositionally biased region" description="Polar residues" evidence="2">
    <location>
        <begin position="99"/>
        <end position="112"/>
    </location>
</feature>
<dbReference type="AlphaFoldDB" id="A0A1M7MV16"/>
<evidence type="ECO:0000313" key="7">
    <source>
        <dbReference type="Proteomes" id="UP000321726"/>
    </source>
</evidence>
<feature type="domain" description="GIY-YIG" evidence="3">
    <location>
        <begin position="10"/>
        <end position="88"/>
    </location>
</feature>
<evidence type="ECO:0000313" key="6">
    <source>
        <dbReference type="Proteomes" id="UP000184123"/>
    </source>
</evidence>
<dbReference type="Proteomes" id="UP000184123">
    <property type="component" value="Unassembled WGS sequence"/>
</dbReference>
<keyword evidence="5" id="KW-0540">Nuclease</keyword>
<dbReference type="SUPFAM" id="SSF82771">
    <property type="entry name" value="GIY-YIG endonuclease"/>
    <property type="match status" value="1"/>
</dbReference>
<dbReference type="EMBL" id="FRCA01000020">
    <property type="protein sequence ID" value="SHM94856.1"/>
    <property type="molecule type" value="Genomic_DNA"/>
</dbReference>
<evidence type="ECO:0000313" key="5">
    <source>
        <dbReference type="EMBL" id="SHM94856.1"/>
    </source>
</evidence>
<dbReference type="STRING" id="44933.SAMN05660971_04353"/>
<dbReference type="EMBL" id="BJXU01000176">
    <property type="protein sequence ID" value="GEN25946.1"/>
    <property type="molecule type" value="Genomic_DNA"/>
</dbReference>
<dbReference type="InterPro" id="IPR000305">
    <property type="entry name" value="GIY-YIG_endonuc"/>
</dbReference>
<dbReference type="Gene3D" id="3.40.1440.10">
    <property type="entry name" value="GIY-YIG endonuclease"/>
    <property type="match status" value="1"/>
</dbReference>